<dbReference type="RefSeq" id="WP_180572094.1">
    <property type="nucleotide sequence ID" value="NZ_JACCKB010000309.1"/>
</dbReference>
<comment type="caution">
    <text evidence="3">The sequence shown here is derived from an EMBL/GenBank/DDBJ whole genome shotgun (WGS) entry which is preliminary data.</text>
</comment>
<dbReference type="InterPro" id="IPR036505">
    <property type="entry name" value="Amidase/PGRP_sf"/>
</dbReference>
<dbReference type="AlphaFoldDB" id="A0A853IEA7"/>
<dbReference type="SUPFAM" id="SSF55846">
    <property type="entry name" value="N-acetylmuramoyl-L-alanine amidase-like"/>
    <property type="match status" value="1"/>
</dbReference>
<evidence type="ECO:0000259" key="2">
    <source>
        <dbReference type="SMART" id="SM00701"/>
    </source>
</evidence>
<dbReference type="EMBL" id="JACCKB010000309">
    <property type="protein sequence ID" value="NYZ70172.1"/>
    <property type="molecule type" value="Genomic_DNA"/>
</dbReference>
<dbReference type="Proteomes" id="UP000569732">
    <property type="component" value="Unassembled WGS sequence"/>
</dbReference>
<dbReference type="PANTHER" id="PTHR11022">
    <property type="entry name" value="PEPTIDOGLYCAN RECOGNITION PROTEIN"/>
    <property type="match status" value="1"/>
</dbReference>
<dbReference type="InterPro" id="IPR015510">
    <property type="entry name" value="PGRP"/>
</dbReference>
<evidence type="ECO:0000256" key="1">
    <source>
        <dbReference type="ARBA" id="ARBA00007553"/>
    </source>
</evidence>
<feature type="domain" description="Peptidoglycan recognition protein family" evidence="2">
    <location>
        <begin position="1"/>
        <end position="110"/>
    </location>
</feature>
<dbReference type="SMART" id="SM00701">
    <property type="entry name" value="PGRP"/>
    <property type="match status" value="1"/>
</dbReference>
<name>A0A853IEA7_9GAMM</name>
<dbReference type="PANTHER" id="PTHR11022:SF41">
    <property type="entry name" value="PEPTIDOGLYCAN-RECOGNITION PROTEIN LC-RELATED"/>
    <property type="match status" value="1"/>
</dbReference>
<dbReference type="GO" id="GO:0009253">
    <property type="term" value="P:peptidoglycan catabolic process"/>
    <property type="evidence" value="ECO:0007669"/>
    <property type="project" value="InterPro"/>
</dbReference>
<proteinExistence type="inferred from homology"/>
<accession>A0A853IEA7</accession>
<dbReference type="GO" id="GO:0008270">
    <property type="term" value="F:zinc ion binding"/>
    <property type="evidence" value="ECO:0007669"/>
    <property type="project" value="InterPro"/>
</dbReference>
<organism evidence="3 4">
    <name type="scientific">Spartinivicinus marinus</name>
    <dbReference type="NCBI Taxonomy" id="2994442"/>
    <lineage>
        <taxon>Bacteria</taxon>
        <taxon>Pseudomonadati</taxon>
        <taxon>Pseudomonadota</taxon>
        <taxon>Gammaproteobacteria</taxon>
        <taxon>Oceanospirillales</taxon>
        <taxon>Zooshikellaceae</taxon>
        <taxon>Spartinivicinus</taxon>
    </lineage>
</organism>
<comment type="similarity">
    <text evidence="1">Belongs to the N-acetylmuramoyl-L-alanine amidase 2 family.</text>
</comment>
<dbReference type="InterPro" id="IPR002502">
    <property type="entry name" value="Amidase_domain"/>
</dbReference>
<evidence type="ECO:0000313" key="4">
    <source>
        <dbReference type="Proteomes" id="UP000569732"/>
    </source>
</evidence>
<protein>
    <submittedName>
        <fullName evidence="3">N-acetylmuramoyl-L-alanine amidase</fullName>
    </submittedName>
</protein>
<dbReference type="Gene3D" id="3.40.80.10">
    <property type="entry name" value="Peptidoglycan recognition protein-like"/>
    <property type="match status" value="1"/>
</dbReference>
<gene>
    <name evidence="3" type="ORF">H0A36_29605</name>
</gene>
<evidence type="ECO:0000313" key="3">
    <source>
        <dbReference type="EMBL" id="NYZ70172.1"/>
    </source>
</evidence>
<keyword evidence="4" id="KW-1185">Reference proteome</keyword>
<dbReference type="CDD" id="cd06583">
    <property type="entry name" value="PGRP"/>
    <property type="match status" value="1"/>
</dbReference>
<dbReference type="InterPro" id="IPR006619">
    <property type="entry name" value="PGRP_domain_met/bac"/>
</dbReference>
<sequence>MKITKLVVHCSDTPDDRGVTAADIHHWHVQRNWSGIGYHTVIRRDGTIENGRPEFWPGAHVWGHNSNSLGVCLVGRDEFTPDQLHSLCNVLTRWKDQHPLAEICGHTDLDSKKTCPNFDVGEWWEKAANTIFQSVSSNPGQQLHSL</sequence>
<dbReference type="Pfam" id="PF01510">
    <property type="entry name" value="Amidase_2"/>
    <property type="match status" value="1"/>
</dbReference>
<dbReference type="GO" id="GO:0008745">
    <property type="term" value="F:N-acetylmuramoyl-L-alanine amidase activity"/>
    <property type="evidence" value="ECO:0007669"/>
    <property type="project" value="InterPro"/>
</dbReference>
<reference evidence="3 4" key="1">
    <citation type="submission" date="2020-07" db="EMBL/GenBank/DDBJ databases">
        <title>Endozoicomonas sp. nov., isolated from sediment.</title>
        <authorList>
            <person name="Gu T."/>
        </authorList>
    </citation>
    <scope>NUCLEOTIDE SEQUENCE [LARGE SCALE GENOMIC DNA]</scope>
    <source>
        <strain evidence="3 4">SM1973</strain>
    </source>
</reference>